<name>A0AB33K125_9ACTN</name>
<feature type="domain" description="DUF1508" evidence="2">
    <location>
        <begin position="62"/>
        <end position="107"/>
    </location>
</feature>
<sequence length="113" mass="12225">MSPQRRLLQTGQGAADLSGIHPDASVGMQHMGCEPTVRQEGAFNPRGETPMAGKFELYTDPSGVHRFRLKTSNGTVVITSDPHESKEQCMKSIESIRKLAPYAQVQESASAPA</sequence>
<gene>
    <name evidence="3" type="ORF">KCMC57_56020</name>
</gene>
<dbReference type="SUPFAM" id="SSF160113">
    <property type="entry name" value="YegP-like"/>
    <property type="match status" value="1"/>
</dbReference>
<dbReference type="InterPro" id="IPR010879">
    <property type="entry name" value="DUF1508"/>
</dbReference>
<feature type="compositionally biased region" description="Polar residues" evidence="1">
    <location>
        <begin position="1"/>
        <end position="12"/>
    </location>
</feature>
<organism evidence="3">
    <name type="scientific">Kitasatospora sp. CMC57</name>
    <dbReference type="NCBI Taxonomy" id="3231513"/>
    <lineage>
        <taxon>Bacteria</taxon>
        <taxon>Bacillati</taxon>
        <taxon>Actinomycetota</taxon>
        <taxon>Actinomycetes</taxon>
        <taxon>Kitasatosporales</taxon>
        <taxon>Streptomycetaceae</taxon>
        <taxon>Kitasatospora</taxon>
    </lineage>
</organism>
<accession>A0AB33K125</accession>
<dbReference type="PANTHER" id="PTHR40606:SF1">
    <property type="entry name" value="UPF0339 PROTEIN YEGP"/>
    <property type="match status" value="1"/>
</dbReference>
<dbReference type="PANTHER" id="PTHR40606">
    <property type="match status" value="1"/>
</dbReference>
<reference evidence="3" key="1">
    <citation type="submission" date="2024-07" db="EMBL/GenBank/DDBJ databases">
        <title>Complete genome sequences of cellulolytic bacteria, Kitasatospora sp. CMC57 and Streptomyces sp. CMC78, isolated from Japanese agricultural soil.</title>
        <authorList>
            <person name="Hashimoto T."/>
            <person name="Ito M."/>
            <person name="Iwamoto M."/>
            <person name="Fukahori D."/>
            <person name="Shoda T."/>
            <person name="Sakoda M."/>
            <person name="Morohoshi T."/>
            <person name="Mitsuboshi M."/>
            <person name="Nishizawa T."/>
        </authorList>
    </citation>
    <scope>NUCLEOTIDE SEQUENCE</scope>
    <source>
        <strain evidence="3">CMC57</strain>
    </source>
</reference>
<dbReference type="InterPro" id="IPR051141">
    <property type="entry name" value="UPF0339_domain"/>
</dbReference>
<dbReference type="Pfam" id="PF07411">
    <property type="entry name" value="DUF1508"/>
    <property type="match status" value="1"/>
</dbReference>
<dbReference type="Gene3D" id="2.30.29.80">
    <property type="match status" value="1"/>
</dbReference>
<evidence type="ECO:0000256" key="1">
    <source>
        <dbReference type="SAM" id="MobiDB-lite"/>
    </source>
</evidence>
<evidence type="ECO:0000259" key="2">
    <source>
        <dbReference type="Pfam" id="PF07411"/>
    </source>
</evidence>
<protein>
    <recommendedName>
        <fullName evidence="2">DUF1508 domain-containing protein</fullName>
    </recommendedName>
</protein>
<feature type="region of interest" description="Disordered" evidence="1">
    <location>
        <begin position="1"/>
        <end position="29"/>
    </location>
</feature>
<dbReference type="EMBL" id="AP035881">
    <property type="protein sequence ID" value="BFP49234.1"/>
    <property type="molecule type" value="Genomic_DNA"/>
</dbReference>
<dbReference type="InterPro" id="IPR036913">
    <property type="entry name" value="YegP-like_sf"/>
</dbReference>
<proteinExistence type="predicted"/>
<dbReference type="AlphaFoldDB" id="A0AB33K125"/>
<evidence type="ECO:0000313" key="3">
    <source>
        <dbReference type="EMBL" id="BFP49234.1"/>
    </source>
</evidence>